<dbReference type="GO" id="GO:0006631">
    <property type="term" value="P:fatty acid metabolic process"/>
    <property type="evidence" value="ECO:0007669"/>
    <property type="project" value="TreeGrafter"/>
</dbReference>
<dbReference type="Proteomes" id="UP000640489">
    <property type="component" value="Unassembled WGS sequence"/>
</dbReference>
<accession>A0A930VG71</accession>
<evidence type="ECO:0000259" key="4">
    <source>
        <dbReference type="Pfam" id="PF08840"/>
    </source>
</evidence>
<dbReference type="SUPFAM" id="SSF53474">
    <property type="entry name" value="alpha/beta-Hydrolases"/>
    <property type="match status" value="1"/>
</dbReference>
<organism evidence="5 6">
    <name type="scientific">Nocardioides islandensis</name>
    <dbReference type="NCBI Taxonomy" id="433663"/>
    <lineage>
        <taxon>Bacteria</taxon>
        <taxon>Bacillati</taxon>
        <taxon>Actinomycetota</taxon>
        <taxon>Actinomycetes</taxon>
        <taxon>Propionibacteriales</taxon>
        <taxon>Nocardioidaceae</taxon>
        <taxon>Nocardioides</taxon>
    </lineage>
</organism>
<reference evidence="5" key="1">
    <citation type="submission" date="2020-11" db="EMBL/GenBank/DDBJ databases">
        <title>Nocardioides sp. nov., isolated from Soil of Cynanchum wilfordii Hemsley rhizosphere.</title>
        <authorList>
            <person name="Lee J.-S."/>
            <person name="Suh M.K."/>
            <person name="Kim J.-S."/>
        </authorList>
    </citation>
    <scope>NUCLEOTIDE SEQUENCE</scope>
    <source>
        <strain evidence="5">KCTC 19275</strain>
    </source>
</reference>
<dbReference type="PIRSF" id="PIRSF016521">
    <property type="entry name" value="Acyl-CoA_hydro"/>
    <property type="match status" value="1"/>
</dbReference>
<protein>
    <submittedName>
        <fullName evidence="5">Acyl-CoA thioesterase/BAAT N-terminal domain-containing protein</fullName>
    </submittedName>
</protein>
<dbReference type="Gene3D" id="2.60.40.2240">
    <property type="entry name" value="Acyl-CoA thioester hydrolase/BAAT N-terminal domain"/>
    <property type="match status" value="1"/>
</dbReference>
<dbReference type="InterPro" id="IPR014940">
    <property type="entry name" value="BAAT_C"/>
</dbReference>
<evidence type="ECO:0000313" key="5">
    <source>
        <dbReference type="EMBL" id="MBF4763360.1"/>
    </source>
</evidence>
<comment type="similarity">
    <text evidence="1">Belongs to the C/M/P thioester hydrolase family.</text>
</comment>
<feature type="active site" description="Charge relay system" evidence="2">
    <location>
        <position position="345"/>
    </location>
</feature>
<gene>
    <name evidence="5" type="ORF">ISU07_09485</name>
</gene>
<dbReference type="Pfam" id="PF04775">
    <property type="entry name" value="Bile_Hydr_Trans"/>
    <property type="match status" value="1"/>
</dbReference>
<dbReference type="InterPro" id="IPR029058">
    <property type="entry name" value="AB_hydrolase_fold"/>
</dbReference>
<dbReference type="PANTHER" id="PTHR10824:SF4">
    <property type="entry name" value="ACYL-COENZYME A THIOESTERASE 1-LIKE"/>
    <property type="match status" value="1"/>
</dbReference>
<evidence type="ECO:0000256" key="1">
    <source>
        <dbReference type="ARBA" id="ARBA00006538"/>
    </source>
</evidence>
<dbReference type="GO" id="GO:0006637">
    <property type="term" value="P:acyl-CoA metabolic process"/>
    <property type="evidence" value="ECO:0007669"/>
    <property type="project" value="InterPro"/>
</dbReference>
<dbReference type="GO" id="GO:0047617">
    <property type="term" value="F:fatty acyl-CoA hydrolase activity"/>
    <property type="evidence" value="ECO:0007669"/>
    <property type="project" value="TreeGrafter"/>
</dbReference>
<dbReference type="Pfam" id="PF08840">
    <property type="entry name" value="BAAT_C"/>
    <property type="match status" value="1"/>
</dbReference>
<name>A0A930VG71_9ACTN</name>
<sequence length="389" mass="40252">MQLRPGRAGALVDSPDGVLLTGAPPGADVTIEATLDLCGRSWSCTGTYVADRDGEVDTAADASSGGTYSGTDPFGLFWSVTLDAPYDWSLLHPMRVVLRATCEDAVVQTSYARPVLGDGVGEHQVSEPGVVGRLFLPPRASRGVILLGGSVPGPGLPATGALLAGHGVAALSLAYWGFPGTLDVLRDVDVETVGRAADWLRAQDGIDDVPPCVVGASRGSELALLAAALMPDKLGPVASLVGSGVAWGAFGEGTDVLETAWRYDGEPVAQMAEDEDDPGACLDDASMVAAAEIPLERATGPVLLLSAEDDAMWPSARLSRIAEARAEREGAGDRVVHVAYPDAGHFCTTPPGFPIISDQALRNGGSRAGNQGARLDAWRRLLDHVGGAR</sequence>
<dbReference type="PANTHER" id="PTHR10824">
    <property type="entry name" value="ACYL-COENZYME A THIOESTERASE-RELATED"/>
    <property type="match status" value="1"/>
</dbReference>
<dbReference type="InterPro" id="IPR016662">
    <property type="entry name" value="Acyl-CoA_thioEstase_long-chain"/>
</dbReference>
<evidence type="ECO:0000259" key="3">
    <source>
        <dbReference type="Pfam" id="PF04775"/>
    </source>
</evidence>
<feature type="active site" description="Charge relay system" evidence="2">
    <location>
        <position position="217"/>
    </location>
</feature>
<feature type="active site" description="Charge relay system" evidence="2">
    <location>
        <position position="310"/>
    </location>
</feature>
<evidence type="ECO:0000313" key="6">
    <source>
        <dbReference type="Proteomes" id="UP000640489"/>
    </source>
</evidence>
<dbReference type="InterPro" id="IPR006862">
    <property type="entry name" value="Thio_Ohase/aa_AcTrfase"/>
</dbReference>
<dbReference type="EMBL" id="JADKPN010000004">
    <property type="protein sequence ID" value="MBF4763360.1"/>
    <property type="molecule type" value="Genomic_DNA"/>
</dbReference>
<dbReference type="Gene3D" id="3.40.50.1820">
    <property type="entry name" value="alpha/beta hydrolase"/>
    <property type="match status" value="1"/>
</dbReference>
<keyword evidence="6" id="KW-1185">Reference proteome</keyword>
<comment type="caution">
    <text evidence="5">The sequence shown here is derived from an EMBL/GenBank/DDBJ whole genome shotgun (WGS) entry which is preliminary data.</text>
</comment>
<evidence type="ECO:0000256" key="2">
    <source>
        <dbReference type="PIRSR" id="PIRSR016521-1"/>
    </source>
</evidence>
<dbReference type="InterPro" id="IPR042490">
    <property type="entry name" value="Thio_Ohase/BAAT_N"/>
</dbReference>
<feature type="domain" description="BAAT/Acyl-CoA thioester hydrolase C-terminal" evidence="4">
    <location>
        <begin position="189"/>
        <end position="382"/>
    </location>
</feature>
<feature type="domain" description="Acyl-CoA thioester hydrolase/bile acid-CoA amino acid N-acetyltransferase" evidence="3">
    <location>
        <begin position="18"/>
        <end position="126"/>
    </location>
</feature>
<proteinExistence type="inferred from homology"/>
<dbReference type="RefSeq" id="WP_194706545.1">
    <property type="nucleotide sequence ID" value="NZ_JADKPN010000004.1"/>
</dbReference>
<dbReference type="AlphaFoldDB" id="A0A930VG71"/>